<proteinExistence type="predicted"/>
<dbReference type="PANTHER" id="PTHR21666">
    <property type="entry name" value="PEPTIDASE-RELATED"/>
    <property type="match status" value="1"/>
</dbReference>
<dbReference type="InterPro" id="IPR016047">
    <property type="entry name" value="M23ase_b-sheet_dom"/>
</dbReference>
<reference evidence="2" key="1">
    <citation type="submission" date="2020-07" db="EMBL/GenBank/DDBJ databases">
        <title>Huge and variable diversity of episymbiotic CPR bacteria and DPANN archaea in groundwater ecosystems.</title>
        <authorList>
            <person name="He C.Y."/>
            <person name="Keren R."/>
            <person name="Whittaker M."/>
            <person name="Farag I.F."/>
            <person name="Doudna J."/>
            <person name="Cate J.H.D."/>
            <person name="Banfield J.F."/>
        </authorList>
    </citation>
    <scope>NUCLEOTIDE SEQUENCE</scope>
    <source>
        <strain evidence="2">NC_groundwater_1860_Pr3_B-0.1um_51_7</strain>
    </source>
</reference>
<feature type="domain" description="M23ase beta-sheet core" evidence="1">
    <location>
        <begin position="43"/>
        <end position="138"/>
    </location>
</feature>
<evidence type="ECO:0000313" key="3">
    <source>
        <dbReference type="Proteomes" id="UP000808761"/>
    </source>
</evidence>
<name>A0A9D6UM42_UNCSA</name>
<organism evidence="2 3">
    <name type="scientific">Candidatus Saganbacteria bacterium</name>
    <dbReference type="NCBI Taxonomy" id="2575572"/>
    <lineage>
        <taxon>Bacteria</taxon>
        <taxon>Bacillati</taxon>
        <taxon>Saganbacteria</taxon>
    </lineage>
</organism>
<dbReference type="Proteomes" id="UP000808761">
    <property type="component" value="Unassembled WGS sequence"/>
</dbReference>
<gene>
    <name evidence="2" type="ORF">HZB08_02065</name>
</gene>
<dbReference type="SUPFAM" id="SSF51261">
    <property type="entry name" value="Duplicated hybrid motif"/>
    <property type="match status" value="1"/>
</dbReference>
<dbReference type="PANTHER" id="PTHR21666:SF270">
    <property type="entry name" value="MUREIN HYDROLASE ACTIVATOR ENVC"/>
    <property type="match status" value="1"/>
</dbReference>
<dbReference type="InterPro" id="IPR050570">
    <property type="entry name" value="Cell_wall_metabolism_enzyme"/>
</dbReference>
<dbReference type="CDD" id="cd12797">
    <property type="entry name" value="M23_peptidase"/>
    <property type="match status" value="1"/>
</dbReference>
<dbReference type="Pfam" id="PF01551">
    <property type="entry name" value="Peptidase_M23"/>
    <property type="match status" value="1"/>
</dbReference>
<evidence type="ECO:0000259" key="1">
    <source>
        <dbReference type="Pfam" id="PF01551"/>
    </source>
</evidence>
<accession>A0A9D6UM42</accession>
<dbReference type="InterPro" id="IPR011055">
    <property type="entry name" value="Dup_hybrid_motif"/>
</dbReference>
<dbReference type="AlphaFoldDB" id="A0A9D6UM42"/>
<dbReference type="GO" id="GO:0004222">
    <property type="term" value="F:metalloendopeptidase activity"/>
    <property type="evidence" value="ECO:0007669"/>
    <property type="project" value="TreeGrafter"/>
</dbReference>
<sequence>MRSRPRVKALAPSGPAPRIAENLVWPVSGGSVSSGFGIRRNGKHDGIDITAREGTKIVAASGGTVIFSGWGPSGYGFIVVIKHSEELVTVYAHNKKNLVERGQSVARGQAIALVGHSGRAEASHCHFEVRVSRVAYDPMEYLK</sequence>
<evidence type="ECO:0000313" key="2">
    <source>
        <dbReference type="EMBL" id="MBI5078786.1"/>
    </source>
</evidence>
<comment type="caution">
    <text evidence="2">The sequence shown here is derived from an EMBL/GenBank/DDBJ whole genome shotgun (WGS) entry which is preliminary data.</text>
</comment>
<dbReference type="EMBL" id="JACRKR010000102">
    <property type="protein sequence ID" value="MBI5078786.1"/>
    <property type="molecule type" value="Genomic_DNA"/>
</dbReference>
<protein>
    <submittedName>
        <fullName evidence="2">M23 family metallopeptidase</fullName>
    </submittedName>
</protein>
<dbReference type="Gene3D" id="2.70.70.10">
    <property type="entry name" value="Glucose Permease (Domain IIA)"/>
    <property type="match status" value="1"/>
</dbReference>